<gene>
    <name evidence="1" type="ORF">QQF64_003343</name>
</gene>
<proteinExistence type="predicted"/>
<organism evidence="1 2">
    <name type="scientific">Cirrhinus molitorella</name>
    <name type="common">mud carp</name>
    <dbReference type="NCBI Taxonomy" id="172907"/>
    <lineage>
        <taxon>Eukaryota</taxon>
        <taxon>Metazoa</taxon>
        <taxon>Chordata</taxon>
        <taxon>Craniata</taxon>
        <taxon>Vertebrata</taxon>
        <taxon>Euteleostomi</taxon>
        <taxon>Actinopterygii</taxon>
        <taxon>Neopterygii</taxon>
        <taxon>Teleostei</taxon>
        <taxon>Ostariophysi</taxon>
        <taxon>Cypriniformes</taxon>
        <taxon>Cyprinidae</taxon>
        <taxon>Labeoninae</taxon>
        <taxon>Labeonini</taxon>
        <taxon>Cirrhinus</taxon>
    </lineage>
</organism>
<keyword evidence="2" id="KW-1185">Reference proteome</keyword>
<dbReference type="Proteomes" id="UP001558613">
    <property type="component" value="Unassembled WGS sequence"/>
</dbReference>
<name>A0ABR3ML11_9TELE</name>
<accession>A0ABR3ML11</accession>
<evidence type="ECO:0000313" key="2">
    <source>
        <dbReference type="Proteomes" id="UP001558613"/>
    </source>
</evidence>
<comment type="caution">
    <text evidence="1">The sequence shown here is derived from an EMBL/GenBank/DDBJ whole genome shotgun (WGS) entry which is preliminary data.</text>
</comment>
<sequence>MVSLGPPTYLGWVRCDWLVKKALCSEERCPGGHKVAFTGPAWMRTSAKSALPVNGRHHKHLPPVPFEHIGMDLVGPLPAPDDSLPPADRRACGEI</sequence>
<evidence type="ECO:0000313" key="1">
    <source>
        <dbReference type="EMBL" id="KAL1265316.1"/>
    </source>
</evidence>
<protein>
    <submittedName>
        <fullName evidence="1">Uncharacterized protein</fullName>
    </submittedName>
</protein>
<dbReference type="EMBL" id="JAYMGO010000011">
    <property type="protein sequence ID" value="KAL1265316.1"/>
    <property type="molecule type" value="Genomic_DNA"/>
</dbReference>
<reference evidence="1 2" key="1">
    <citation type="submission" date="2023-09" db="EMBL/GenBank/DDBJ databases">
        <authorList>
            <person name="Wang M."/>
        </authorList>
    </citation>
    <scope>NUCLEOTIDE SEQUENCE [LARGE SCALE GENOMIC DNA]</scope>
    <source>
        <strain evidence="1">GT-2023</strain>
        <tissue evidence="1">Liver</tissue>
    </source>
</reference>